<dbReference type="EMBL" id="JAYMYR010000008">
    <property type="protein sequence ID" value="KAK7346936.1"/>
    <property type="molecule type" value="Genomic_DNA"/>
</dbReference>
<dbReference type="Proteomes" id="UP001374584">
    <property type="component" value="Unassembled WGS sequence"/>
</dbReference>
<comment type="caution">
    <text evidence="1">The sequence shown here is derived from an EMBL/GenBank/DDBJ whole genome shotgun (WGS) entry which is preliminary data.</text>
</comment>
<evidence type="ECO:0000313" key="2">
    <source>
        <dbReference type="Proteomes" id="UP001374584"/>
    </source>
</evidence>
<protein>
    <submittedName>
        <fullName evidence="1">Uncharacterized protein</fullName>
    </submittedName>
</protein>
<dbReference type="AlphaFoldDB" id="A0AAN9M354"/>
<reference evidence="1 2" key="1">
    <citation type="submission" date="2024-01" db="EMBL/GenBank/DDBJ databases">
        <title>The genomes of 5 underutilized Papilionoideae crops provide insights into root nodulation and disease resistanc.</title>
        <authorList>
            <person name="Jiang F."/>
        </authorList>
    </citation>
    <scope>NUCLEOTIDE SEQUENCE [LARGE SCALE GENOMIC DNA]</scope>
    <source>
        <strain evidence="1">JINMINGXINNONG_FW02</strain>
        <tissue evidence="1">Leaves</tissue>
    </source>
</reference>
<sequence length="108" mass="12309">MYMYSRIGFAKLFTMFNSSRVWDKRMNMAQTTQAFHGLKRSLILTKVTNECPGLSRQPSLSNTNTPYNPKAAWLAPNDYTEETFADVATYVDPHVGHHVPSLAHVFLQ</sequence>
<proteinExistence type="predicted"/>
<evidence type="ECO:0000313" key="1">
    <source>
        <dbReference type="EMBL" id="KAK7346936.1"/>
    </source>
</evidence>
<keyword evidence="2" id="KW-1185">Reference proteome</keyword>
<gene>
    <name evidence="1" type="ORF">VNO80_21460</name>
</gene>
<name>A0AAN9M354_PHACN</name>
<accession>A0AAN9M354</accession>
<organism evidence="1 2">
    <name type="scientific">Phaseolus coccineus</name>
    <name type="common">Scarlet runner bean</name>
    <name type="synonym">Phaseolus multiflorus</name>
    <dbReference type="NCBI Taxonomy" id="3886"/>
    <lineage>
        <taxon>Eukaryota</taxon>
        <taxon>Viridiplantae</taxon>
        <taxon>Streptophyta</taxon>
        <taxon>Embryophyta</taxon>
        <taxon>Tracheophyta</taxon>
        <taxon>Spermatophyta</taxon>
        <taxon>Magnoliopsida</taxon>
        <taxon>eudicotyledons</taxon>
        <taxon>Gunneridae</taxon>
        <taxon>Pentapetalae</taxon>
        <taxon>rosids</taxon>
        <taxon>fabids</taxon>
        <taxon>Fabales</taxon>
        <taxon>Fabaceae</taxon>
        <taxon>Papilionoideae</taxon>
        <taxon>50 kb inversion clade</taxon>
        <taxon>NPAAA clade</taxon>
        <taxon>indigoferoid/millettioid clade</taxon>
        <taxon>Phaseoleae</taxon>
        <taxon>Phaseolus</taxon>
    </lineage>
</organism>